<comment type="caution">
    <text evidence="2">The sequence shown here is derived from an EMBL/GenBank/DDBJ whole genome shotgun (WGS) entry which is preliminary data.</text>
</comment>
<dbReference type="Pfam" id="PF13966">
    <property type="entry name" value="zf-RVT"/>
    <property type="match status" value="1"/>
</dbReference>
<organism evidence="2 3">
    <name type="scientific">Lolium multiflorum</name>
    <name type="common">Italian ryegrass</name>
    <name type="synonym">Lolium perenne subsp. multiflorum</name>
    <dbReference type="NCBI Taxonomy" id="4521"/>
    <lineage>
        <taxon>Eukaryota</taxon>
        <taxon>Viridiplantae</taxon>
        <taxon>Streptophyta</taxon>
        <taxon>Embryophyta</taxon>
        <taxon>Tracheophyta</taxon>
        <taxon>Spermatophyta</taxon>
        <taxon>Magnoliopsida</taxon>
        <taxon>Liliopsida</taxon>
        <taxon>Poales</taxon>
        <taxon>Poaceae</taxon>
        <taxon>BOP clade</taxon>
        <taxon>Pooideae</taxon>
        <taxon>Poodae</taxon>
        <taxon>Poeae</taxon>
        <taxon>Poeae Chloroplast Group 2 (Poeae type)</taxon>
        <taxon>Loliodinae</taxon>
        <taxon>Loliinae</taxon>
        <taxon>Lolium</taxon>
    </lineage>
</organism>
<accession>A0AAD8SA83</accession>
<evidence type="ECO:0000259" key="1">
    <source>
        <dbReference type="Pfam" id="PF13966"/>
    </source>
</evidence>
<gene>
    <name evidence="2" type="ORF">QYE76_066134</name>
</gene>
<feature type="domain" description="Reverse transcriptase zinc-binding" evidence="1">
    <location>
        <begin position="85"/>
        <end position="136"/>
    </location>
</feature>
<reference evidence="2" key="1">
    <citation type="submission" date="2023-07" db="EMBL/GenBank/DDBJ databases">
        <title>A chromosome-level genome assembly of Lolium multiflorum.</title>
        <authorList>
            <person name="Chen Y."/>
            <person name="Copetti D."/>
            <person name="Kolliker R."/>
            <person name="Studer B."/>
        </authorList>
    </citation>
    <scope>NUCLEOTIDE SEQUENCE</scope>
    <source>
        <strain evidence="2">02402/16</strain>
        <tissue evidence="2">Leaf</tissue>
    </source>
</reference>
<proteinExistence type="predicted"/>
<evidence type="ECO:0000313" key="3">
    <source>
        <dbReference type="Proteomes" id="UP001231189"/>
    </source>
</evidence>
<sequence>MVLKLDSGKTPGLAPQFFDIYILCNEHNMTIQNIWAGSQLKLTFRRNFNSALMHLWYELEAIANNISFSGSLDAFIWKYENTGVYSTSCLYTIINFGGVQPVYIPAVWNLHIPPRVYIFLWLLCHNKLMPRDNLKKT</sequence>
<keyword evidence="3" id="KW-1185">Reference proteome</keyword>
<name>A0AAD8SA83_LOLMU</name>
<evidence type="ECO:0000313" key="2">
    <source>
        <dbReference type="EMBL" id="KAK1648329.1"/>
    </source>
</evidence>
<dbReference type="EMBL" id="JAUUTY010000004">
    <property type="protein sequence ID" value="KAK1648329.1"/>
    <property type="molecule type" value="Genomic_DNA"/>
</dbReference>
<protein>
    <recommendedName>
        <fullName evidence="1">Reverse transcriptase zinc-binding domain-containing protein</fullName>
    </recommendedName>
</protein>
<dbReference type="Proteomes" id="UP001231189">
    <property type="component" value="Unassembled WGS sequence"/>
</dbReference>
<dbReference type="AlphaFoldDB" id="A0AAD8SA83"/>
<dbReference type="InterPro" id="IPR026960">
    <property type="entry name" value="RVT-Znf"/>
</dbReference>